<evidence type="ECO:0000256" key="1">
    <source>
        <dbReference type="SAM" id="Phobius"/>
    </source>
</evidence>
<keyword evidence="1" id="KW-0812">Transmembrane</keyword>
<reference evidence="2" key="2">
    <citation type="submission" date="2020-05" db="UniProtKB">
        <authorList>
            <consortium name="EnsemblMetazoa"/>
        </authorList>
    </citation>
    <scope>IDENTIFICATION</scope>
    <source>
        <strain evidence="2">IAEA</strain>
    </source>
</reference>
<evidence type="ECO:0000313" key="3">
    <source>
        <dbReference type="Proteomes" id="UP000091820"/>
    </source>
</evidence>
<proteinExistence type="predicted"/>
<name>A0A1A9WZT6_9MUSC</name>
<organism evidence="2 3">
    <name type="scientific">Glossina brevipalpis</name>
    <dbReference type="NCBI Taxonomy" id="37001"/>
    <lineage>
        <taxon>Eukaryota</taxon>
        <taxon>Metazoa</taxon>
        <taxon>Ecdysozoa</taxon>
        <taxon>Arthropoda</taxon>
        <taxon>Hexapoda</taxon>
        <taxon>Insecta</taxon>
        <taxon>Pterygota</taxon>
        <taxon>Neoptera</taxon>
        <taxon>Endopterygota</taxon>
        <taxon>Diptera</taxon>
        <taxon>Brachycera</taxon>
        <taxon>Muscomorpha</taxon>
        <taxon>Hippoboscoidea</taxon>
        <taxon>Glossinidae</taxon>
        <taxon>Glossina</taxon>
    </lineage>
</organism>
<dbReference type="VEuPathDB" id="VectorBase:GBRI038949"/>
<keyword evidence="3" id="KW-1185">Reference proteome</keyword>
<dbReference type="Proteomes" id="UP000091820">
    <property type="component" value="Unassembled WGS sequence"/>
</dbReference>
<sequence length="103" mass="12083">MLNQTNTVKFVTFMTRSVTFSLFVFESLFSTMFSPSLTRFKKSKKVYKVHLLNNINAGVTLVLTQVDFMNSRKDFHKTLSNFILLRLTKDYSQVISHTLWSYI</sequence>
<protein>
    <submittedName>
        <fullName evidence="2">Uncharacterized protein</fullName>
    </submittedName>
</protein>
<reference evidence="3" key="1">
    <citation type="submission" date="2014-03" db="EMBL/GenBank/DDBJ databases">
        <authorList>
            <person name="Aksoy S."/>
            <person name="Warren W."/>
            <person name="Wilson R.K."/>
        </authorList>
    </citation>
    <scope>NUCLEOTIDE SEQUENCE [LARGE SCALE GENOMIC DNA]</scope>
    <source>
        <strain evidence="3">IAEA</strain>
    </source>
</reference>
<accession>A0A1A9WZT6</accession>
<feature type="transmembrane region" description="Helical" evidence="1">
    <location>
        <begin position="20"/>
        <end position="38"/>
    </location>
</feature>
<keyword evidence="1" id="KW-0472">Membrane</keyword>
<dbReference type="AlphaFoldDB" id="A0A1A9WZT6"/>
<dbReference type="EnsemblMetazoa" id="GBRI038949-RA">
    <property type="protein sequence ID" value="GBRI038949-PA"/>
    <property type="gene ID" value="GBRI038949"/>
</dbReference>
<evidence type="ECO:0000313" key="2">
    <source>
        <dbReference type="EnsemblMetazoa" id="GBRI038949-PA"/>
    </source>
</evidence>
<keyword evidence="1" id="KW-1133">Transmembrane helix</keyword>